<feature type="domain" description="HAMP" evidence="14">
    <location>
        <begin position="386"/>
        <end position="438"/>
    </location>
</feature>
<dbReference type="Pfam" id="PF02518">
    <property type="entry name" value="HATPase_c"/>
    <property type="match status" value="1"/>
</dbReference>
<dbReference type="InterPro" id="IPR003594">
    <property type="entry name" value="HATPase_dom"/>
</dbReference>
<evidence type="ECO:0000256" key="1">
    <source>
        <dbReference type="ARBA" id="ARBA00000085"/>
    </source>
</evidence>
<evidence type="ECO:0000256" key="5">
    <source>
        <dbReference type="ARBA" id="ARBA00022679"/>
    </source>
</evidence>
<dbReference type="CDD" id="cd00082">
    <property type="entry name" value="HisKA"/>
    <property type="match status" value="1"/>
</dbReference>
<evidence type="ECO:0000256" key="2">
    <source>
        <dbReference type="ARBA" id="ARBA00004370"/>
    </source>
</evidence>
<dbReference type="InterPro" id="IPR000014">
    <property type="entry name" value="PAS"/>
</dbReference>
<dbReference type="Gene3D" id="2.10.70.100">
    <property type="match status" value="2"/>
</dbReference>
<dbReference type="SUPFAM" id="SSF47384">
    <property type="entry name" value="Homodimeric domain of signal transducing histidine kinase"/>
    <property type="match status" value="1"/>
</dbReference>
<evidence type="ECO:0000259" key="13">
    <source>
        <dbReference type="PROSITE" id="PS50113"/>
    </source>
</evidence>
<dbReference type="SUPFAM" id="SSF55785">
    <property type="entry name" value="PYP-like sensor domain (PAS domain)"/>
    <property type="match status" value="5"/>
</dbReference>
<dbReference type="EMBL" id="JAAVJL010000001">
    <property type="protein sequence ID" value="NMF59292.1"/>
    <property type="molecule type" value="Genomic_DNA"/>
</dbReference>
<evidence type="ECO:0000256" key="4">
    <source>
        <dbReference type="ARBA" id="ARBA00022553"/>
    </source>
</evidence>
<evidence type="ECO:0000256" key="6">
    <source>
        <dbReference type="ARBA" id="ARBA00022777"/>
    </source>
</evidence>
<dbReference type="InterPro" id="IPR036097">
    <property type="entry name" value="HisK_dim/P_sf"/>
</dbReference>
<dbReference type="Pfam" id="PF08447">
    <property type="entry name" value="PAS_3"/>
    <property type="match status" value="3"/>
</dbReference>
<dbReference type="NCBIfam" id="TIGR00229">
    <property type="entry name" value="sensory_box"/>
    <property type="match status" value="5"/>
</dbReference>
<dbReference type="CDD" id="cd18773">
    <property type="entry name" value="PDC1_HK_sensor"/>
    <property type="match status" value="1"/>
</dbReference>
<dbReference type="PANTHER" id="PTHR45339:SF1">
    <property type="entry name" value="HYBRID SIGNAL TRANSDUCTION HISTIDINE KINASE J"/>
    <property type="match status" value="1"/>
</dbReference>
<evidence type="ECO:0000259" key="10">
    <source>
        <dbReference type="PROSITE" id="PS50109"/>
    </source>
</evidence>
<organism evidence="15 16">
    <name type="scientific">Pseudanabaena yagii GIHE-NHR1</name>
    <dbReference type="NCBI Taxonomy" id="2722753"/>
    <lineage>
        <taxon>Bacteria</taxon>
        <taxon>Bacillati</taxon>
        <taxon>Cyanobacteriota</taxon>
        <taxon>Cyanophyceae</taxon>
        <taxon>Pseudanabaenales</taxon>
        <taxon>Pseudanabaenaceae</taxon>
        <taxon>Pseudanabaena</taxon>
        <taxon>Pseudanabaena yagii</taxon>
    </lineage>
</organism>
<dbReference type="InterPro" id="IPR013655">
    <property type="entry name" value="PAS_fold_3"/>
</dbReference>
<accession>A0ABX1LZJ3</accession>
<dbReference type="PANTHER" id="PTHR45339">
    <property type="entry name" value="HYBRID SIGNAL TRANSDUCTION HISTIDINE KINASE J"/>
    <property type="match status" value="1"/>
</dbReference>
<dbReference type="InterPro" id="IPR003660">
    <property type="entry name" value="HAMP_dom"/>
</dbReference>
<dbReference type="Gene3D" id="3.40.50.2300">
    <property type="match status" value="1"/>
</dbReference>
<dbReference type="RefSeq" id="WP_169364088.1">
    <property type="nucleotide sequence ID" value="NZ_JAAVJL010000001.1"/>
</dbReference>
<proteinExistence type="predicted"/>
<dbReference type="InterPro" id="IPR035965">
    <property type="entry name" value="PAS-like_dom_sf"/>
</dbReference>
<dbReference type="SMART" id="SM00387">
    <property type="entry name" value="HATPase_c"/>
    <property type="match status" value="1"/>
</dbReference>
<evidence type="ECO:0000313" key="16">
    <source>
        <dbReference type="Proteomes" id="UP000738376"/>
    </source>
</evidence>
<dbReference type="SMART" id="SM00448">
    <property type="entry name" value="REC"/>
    <property type="match status" value="1"/>
</dbReference>
<comment type="catalytic activity">
    <reaction evidence="1">
        <text>ATP + protein L-histidine = ADP + protein N-phospho-L-histidine.</text>
        <dbReference type="EC" id="2.7.13.3"/>
    </reaction>
</comment>
<feature type="domain" description="PAC" evidence="13">
    <location>
        <begin position="776"/>
        <end position="828"/>
    </location>
</feature>
<feature type="domain" description="PAS" evidence="12">
    <location>
        <begin position="829"/>
        <end position="905"/>
    </location>
</feature>
<dbReference type="EC" id="2.7.13.3" evidence="3"/>
<dbReference type="Pfam" id="PF13426">
    <property type="entry name" value="PAS_9"/>
    <property type="match status" value="1"/>
</dbReference>
<dbReference type="Gene3D" id="6.10.340.10">
    <property type="match status" value="1"/>
</dbReference>
<dbReference type="SUPFAM" id="SSF52172">
    <property type="entry name" value="CheY-like"/>
    <property type="match status" value="1"/>
</dbReference>
<dbReference type="InterPro" id="IPR000700">
    <property type="entry name" value="PAS-assoc_C"/>
</dbReference>
<dbReference type="CDD" id="cd17546">
    <property type="entry name" value="REC_hyHK_CKI1_RcsC-like"/>
    <property type="match status" value="1"/>
</dbReference>
<dbReference type="InterPro" id="IPR001610">
    <property type="entry name" value="PAC"/>
</dbReference>
<evidence type="ECO:0000313" key="15">
    <source>
        <dbReference type="EMBL" id="NMF59292.1"/>
    </source>
</evidence>
<dbReference type="CDD" id="cd16922">
    <property type="entry name" value="HATPase_EvgS-ArcB-TorS-like"/>
    <property type="match status" value="1"/>
</dbReference>
<evidence type="ECO:0000256" key="8">
    <source>
        <dbReference type="PROSITE-ProRule" id="PRU00169"/>
    </source>
</evidence>
<feature type="domain" description="PAC" evidence="13">
    <location>
        <begin position="529"/>
        <end position="581"/>
    </location>
</feature>
<comment type="caution">
    <text evidence="15">The sequence shown here is derived from an EMBL/GenBank/DDBJ whole genome shotgun (WGS) entry which is preliminary data.</text>
</comment>
<feature type="domain" description="PAS" evidence="12">
    <location>
        <begin position="701"/>
        <end position="773"/>
    </location>
</feature>
<evidence type="ECO:0000259" key="11">
    <source>
        <dbReference type="PROSITE" id="PS50110"/>
    </source>
</evidence>
<name>A0ABX1LZJ3_9CYAN</name>
<keyword evidence="4 8" id="KW-0597">Phosphoprotein</keyword>
<feature type="domain" description="PAC" evidence="13">
    <location>
        <begin position="908"/>
        <end position="960"/>
    </location>
</feature>
<dbReference type="SMART" id="SM00388">
    <property type="entry name" value="HisKA"/>
    <property type="match status" value="1"/>
</dbReference>
<dbReference type="PROSITE" id="PS50109">
    <property type="entry name" value="HIS_KIN"/>
    <property type="match status" value="1"/>
</dbReference>
<dbReference type="Proteomes" id="UP000738376">
    <property type="component" value="Unassembled WGS sequence"/>
</dbReference>
<evidence type="ECO:0000259" key="12">
    <source>
        <dbReference type="PROSITE" id="PS50112"/>
    </source>
</evidence>
<dbReference type="InterPro" id="IPR013656">
    <property type="entry name" value="PAS_4"/>
</dbReference>
<dbReference type="SMART" id="SM00086">
    <property type="entry name" value="PAC"/>
    <property type="match status" value="4"/>
</dbReference>
<evidence type="ECO:0000256" key="3">
    <source>
        <dbReference type="ARBA" id="ARBA00012438"/>
    </source>
</evidence>
<keyword evidence="7" id="KW-0902">Two-component regulatory system</keyword>
<dbReference type="PROSITE" id="PS50113">
    <property type="entry name" value="PAC"/>
    <property type="match status" value="3"/>
</dbReference>
<dbReference type="SMART" id="SM00304">
    <property type="entry name" value="HAMP"/>
    <property type="match status" value="1"/>
</dbReference>
<dbReference type="PROSITE" id="PS50112">
    <property type="entry name" value="PAS"/>
    <property type="match status" value="2"/>
</dbReference>
<feature type="domain" description="Response regulatory" evidence="11">
    <location>
        <begin position="1370"/>
        <end position="1489"/>
    </location>
</feature>
<sequence length="1489" mass="168315">MIDKRQPKRSPFFNISLQWVVVVPFVVQTFGIVGLVGYLSYKSGQQAVENLASQLLRQTSGRVSDQLNNYLQRSQQIVGANHLAVQQGTLNLDDKEQLRQQLWQQLVLDPALPANGFWSDDGNSIGYLRVNSKEMQQLAEKATGKSLPIGTIFFQEIIPNQRRYYRVDDQGKPNQLFIQVNDDFRTIDWYRQAKNLGKQAWTSISLGRILPLLQTVAIAPVYDANGKFSALFTANYFLSDISLLLTQLKFTPTGKIFVIEKSGEMVATSVAAESAGLKRINGKFSRLYATDSQNEIIRQVSQQLIQQFGNFENLKEPQQLDVMVAGQRKFVQITPYQDKYGLDWQVVTIIPESDFIGEIQANLRHTFLLCGLALLTSICLGIWTSRRIGRSLSHLTQATKSFSENRLEQTIPDTRITEVQVLKESLHQMMIDLHDADQMRLNYERDLEQQVAQKTADLREAQRIARIGSWEFEVATGVSTWSEQQFLILGFDPHVPLPSYANFFDILPLEDQPKLRAAVEEAIANGTPYMVEHGIIRPDGSICHIISRGEAVYNEQGQVTKLVGTITDISDRKQAEIALQESETQLRNLFSGMKDYIFVLNGEGRYLKVAPTQANIESNANVKLNQTIHQHLPQQTAERFLEAIQQVLTTQKSIDLEYSLEIMGKERWFSTIVSPLDRESVLWVARNITDRKQAEIALQESEDRRQLALSLTNTGSWEFDVATGEAIWSGTHYRLMGLNPYELSSNYQTWRDRVHPEDLEWVEAAFNHALETHSLLDVEYRLLYPDGTLRWVLTKGQGIYNQDGQAEKMIGVMLDISDRKALEIALKDSETNLSDILNSATAIITRVEIKRDGTWNIKYVSRACEAISGYSPQELIDDQSLWFSSIYPEDWQSLGDQIYADIFNELGGTYTYRFRHKDGSLRWISQTNNSRWDPSLNVYVVTMLTSDVSDRKQLEQELTYSHDLRELLFNESTDALFLVDSHTSLIFDCNQQAIKLFEVDSKNQLLNIVGRILHKNDLTAQELAWINQEIAEKGFCNLEVEYVTFKGNYFWGDLLLKRIEFGERYFSLARIADITIRKQTEFALAEAKAAAEEATRAKSAFLANMSHEIRTPMNGVIGMTQLLETTELTEEQQDFVKTIADSGEALLAVINDILDFSKIESGMLTIEAREFVLQDLVKAVCDILRNQAIAKNIDLTYIIAPDVPTNVVGDRDRLRQVLLNLVGNAVKFTPQGQVSIAVEGHVIANKYELSFAVSDTGIGIKSDRIDQLFQPFTQVDTSISRQYGGTGLGLAISKRLVELMGGTIWFDSCGSIGGRPPSGWQPILSTQGSTFYFTIGISTNLESRKPPEALINKISKTLIDKSIAQKFPLHILLAEDNLVNQMVAGALLKKLGYQINVVNNGLEALQAVQQQDYDLILMDVQMPEMNGLTATRLIREYLNNQQNAKQVRIVAMTANAMVEDRQSCLEAGMDDYISKPINVQEIIRIISNV</sequence>
<dbReference type="InterPro" id="IPR011006">
    <property type="entry name" value="CheY-like_superfamily"/>
</dbReference>
<keyword evidence="6" id="KW-0418">Kinase</keyword>
<dbReference type="PROSITE" id="PS50110">
    <property type="entry name" value="RESPONSE_REGULATORY"/>
    <property type="match status" value="1"/>
</dbReference>
<protein>
    <recommendedName>
        <fullName evidence="3">histidine kinase</fullName>
        <ecNumber evidence="3">2.7.13.3</ecNumber>
    </recommendedName>
</protein>
<keyword evidence="9" id="KW-1133">Transmembrane helix</keyword>
<keyword evidence="9" id="KW-0812">Transmembrane</keyword>
<evidence type="ECO:0000256" key="7">
    <source>
        <dbReference type="ARBA" id="ARBA00023012"/>
    </source>
</evidence>
<feature type="transmembrane region" description="Helical" evidence="9">
    <location>
        <begin position="12"/>
        <end position="41"/>
    </location>
</feature>
<dbReference type="InterPro" id="IPR005467">
    <property type="entry name" value="His_kinase_dom"/>
</dbReference>
<dbReference type="InterPro" id="IPR036890">
    <property type="entry name" value="HATPase_C_sf"/>
</dbReference>
<dbReference type="CDD" id="cd00130">
    <property type="entry name" value="PAS"/>
    <property type="match status" value="3"/>
</dbReference>
<evidence type="ECO:0000256" key="9">
    <source>
        <dbReference type="SAM" id="Phobius"/>
    </source>
</evidence>
<dbReference type="InterPro" id="IPR003661">
    <property type="entry name" value="HisK_dim/P_dom"/>
</dbReference>
<dbReference type="Gene3D" id="3.30.565.10">
    <property type="entry name" value="Histidine kinase-like ATPase, C-terminal domain"/>
    <property type="match status" value="1"/>
</dbReference>
<dbReference type="InterPro" id="IPR004358">
    <property type="entry name" value="Sig_transdc_His_kin-like_C"/>
</dbReference>
<dbReference type="Pfam" id="PF08448">
    <property type="entry name" value="PAS_4"/>
    <property type="match status" value="1"/>
</dbReference>
<feature type="domain" description="Histidine kinase" evidence="10">
    <location>
        <begin position="1104"/>
        <end position="1339"/>
    </location>
</feature>
<dbReference type="Gene3D" id="1.10.287.130">
    <property type="match status" value="1"/>
</dbReference>
<dbReference type="Pfam" id="PF00512">
    <property type="entry name" value="HisKA"/>
    <property type="match status" value="1"/>
</dbReference>
<gene>
    <name evidence="15" type="ORF">HC246_15020</name>
</gene>
<dbReference type="Pfam" id="PF00072">
    <property type="entry name" value="Response_reg"/>
    <property type="match status" value="1"/>
</dbReference>
<keyword evidence="5" id="KW-0808">Transferase</keyword>
<keyword evidence="9" id="KW-0472">Membrane</keyword>
<feature type="modified residue" description="4-aspartylphosphate" evidence="8">
    <location>
        <position position="1419"/>
    </location>
</feature>
<dbReference type="SMART" id="SM00091">
    <property type="entry name" value="PAS"/>
    <property type="match status" value="5"/>
</dbReference>
<evidence type="ECO:0000259" key="14">
    <source>
        <dbReference type="PROSITE" id="PS50885"/>
    </source>
</evidence>
<reference evidence="15 16" key="1">
    <citation type="submission" date="2020-03" db="EMBL/GenBank/DDBJ databases">
        <title>Draft Genome Sequence of 2-Methylisoborneol Producing Pseudanabaena yagii Strain GIHE-NHR1 Isolated from North Han River in South Korea.</title>
        <authorList>
            <person name="Jeong J."/>
        </authorList>
    </citation>
    <scope>NUCLEOTIDE SEQUENCE [LARGE SCALE GENOMIC DNA]</scope>
    <source>
        <strain evidence="15 16">GIHE-NHR1</strain>
    </source>
</reference>
<keyword evidence="16" id="KW-1185">Reference proteome</keyword>
<comment type="subcellular location">
    <subcellularLocation>
        <location evidence="2">Membrane</location>
    </subcellularLocation>
</comment>
<dbReference type="SUPFAM" id="SSF55874">
    <property type="entry name" value="ATPase domain of HSP90 chaperone/DNA topoisomerase II/histidine kinase"/>
    <property type="match status" value="1"/>
</dbReference>
<dbReference type="Gene3D" id="3.30.450.20">
    <property type="entry name" value="PAS domain"/>
    <property type="match status" value="6"/>
</dbReference>
<dbReference type="PRINTS" id="PR00344">
    <property type="entry name" value="BCTRLSENSOR"/>
</dbReference>
<dbReference type="PROSITE" id="PS50885">
    <property type="entry name" value="HAMP"/>
    <property type="match status" value="1"/>
</dbReference>
<dbReference type="InterPro" id="IPR001789">
    <property type="entry name" value="Sig_transdc_resp-reg_receiver"/>
</dbReference>